<dbReference type="InterPro" id="IPR013431">
    <property type="entry name" value="Delta_60_rpt"/>
</dbReference>
<gene>
    <name evidence="1" type="ORF">ACFORL_11330</name>
</gene>
<dbReference type="Pfam" id="PF17164">
    <property type="entry name" value="DUF5122"/>
    <property type="match status" value="2"/>
</dbReference>
<dbReference type="InterPro" id="IPR011047">
    <property type="entry name" value="Quinoprotein_ADH-like_sf"/>
</dbReference>
<evidence type="ECO:0000313" key="1">
    <source>
        <dbReference type="EMBL" id="MFC3909662.1"/>
    </source>
</evidence>
<dbReference type="RefSeq" id="WP_382344091.1">
    <property type="nucleotide sequence ID" value="NZ_JBHSAB010000027.1"/>
</dbReference>
<dbReference type="SUPFAM" id="SSF50998">
    <property type="entry name" value="Quinoprotein alcohol dehydrogenase-like"/>
    <property type="match status" value="1"/>
</dbReference>
<protein>
    <submittedName>
        <fullName evidence="1">Uncharacterized protein</fullName>
    </submittedName>
</protein>
<name>A0ABV8CHF6_9GAMM</name>
<dbReference type="Proteomes" id="UP001595758">
    <property type="component" value="Unassembled WGS sequence"/>
</dbReference>
<comment type="caution">
    <text evidence="1">The sequence shown here is derived from an EMBL/GenBank/DDBJ whole genome shotgun (WGS) entry which is preliminary data.</text>
</comment>
<proteinExistence type="predicted"/>
<evidence type="ECO:0000313" key="2">
    <source>
        <dbReference type="Proteomes" id="UP001595758"/>
    </source>
</evidence>
<dbReference type="EMBL" id="JBHSAB010000027">
    <property type="protein sequence ID" value="MFC3909662.1"/>
    <property type="molecule type" value="Genomic_DNA"/>
</dbReference>
<organism evidence="1 2">
    <name type="scientific">Legionella dresdenensis</name>
    <dbReference type="NCBI Taxonomy" id="450200"/>
    <lineage>
        <taxon>Bacteria</taxon>
        <taxon>Pseudomonadati</taxon>
        <taxon>Pseudomonadota</taxon>
        <taxon>Gammaproteobacteria</taxon>
        <taxon>Legionellales</taxon>
        <taxon>Legionellaceae</taxon>
        <taxon>Legionella</taxon>
    </lineage>
</organism>
<feature type="non-terminal residue" evidence="1">
    <location>
        <position position="1"/>
    </location>
</feature>
<accession>A0ABV8CHF6</accession>
<keyword evidence="2" id="KW-1185">Reference proteome</keyword>
<sequence length="182" mass="18325">LAIHSNIVYAGGDFTNVGGQPRNRLAAIAAAAPGNLTAWNPDADSTVNALAIGNNSTVYAGGVFTTIGGQPRSRIAALDIAVPGAPTGWAPGANGPINSLAVGVDGTVYVGGNYTLIGGQARTRLAALNPDTGVPTAWNPAPIQAVLTITASSYAVYLGGNFSIIDAVRVGYFAMSLTELTL</sequence>
<reference evidence="2" key="1">
    <citation type="journal article" date="2019" name="Int. J. Syst. Evol. Microbiol.">
        <title>The Global Catalogue of Microorganisms (GCM) 10K type strain sequencing project: providing services to taxonomists for standard genome sequencing and annotation.</title>
        <authorList>
            <consortium name="The Broad Institute Genomics Platform"/>
            <consortium name="The Broad Institute Genome Sequencing Center for Infectious Disease"/>
            <person name="Wu L."/>
            <person name="Ma J."/>
        </authorList>
    </citation>
    <scope>NUCLEOTIDE SEQUENCE [LARGE SCALE GENOMIC DNA]</scope>
    <source>
        <strain evidence="2">CCUG 59858</strain>
    </source>
</reference>